<feature type="domain" description="N-acetyltransferase" evidence="1">
    <location>
        <begin position="5"/>
        <end position="153"/>
    </location>
</feature>
<dbReference type="EMBL" id="DSBT01000134">
    <property type="protein sequence ID" value="HDP77539.1"/>
    <property type="molecule type" value="Genomic_DNA"/>
</dbReference>
<gene>
    <name evidence="2" type="ORF">ENN47_05010</name>
</gene>
<evidence type="ECO:0000313" key="2">
    <source>
        <dbReference type="EMBL" id="HDP77539.1"/>
    </source>
</evidence>
<protein>
    <submittedName>
        <fullName evidence="2">GNAT family N-acetyltransferase</fullName>
    </submittedName>
</protein>
<comment type="caution">
    <text evidence="2">The sequence shown here is derived from an EMBL/GenBank/DDBJ whole genome shotgun (WGS) entry which is preliminary data.</text>
</comment>
<organism evidence="2">
    <name type="scientific">Mesotoga infera</name>
    <dbReference type="NCBI Taxonomy" id="1236046"/>
    <lineage>
        <taxon>Bacteria</taxon>
        <taxon>Thermotogati</taxon>
        <taxon>Thermotogota</taxon>
        <taxon>Thermotogae</taxon>
        <taxon>Kosmotogales</taxon>
        <taxon>Kosmotogaceae</taxon>
        <taxon>Mesotoga</taxon>
    </lineage>
</organism>
<dbReference type="CDD" id="cd04301">
    <property type="entry name" value="NAT_SF"/>
    <property type="match status" value="1"/>
</dbReference>
<name>A0A7C1GQL1_9BACT</name>
<dbReference type="AlphaFoldDB" id="A0A7C1GQL1"/>
<dbReference type="GO" id="GO:0016747">
    <property type="term" value="F:acyltransferase activity, transferring groups other than amino-acyl groups"/>
    <property type="evidence" value="ECO:0007669"/>
    <property type="project" value="InterPro"/>
</dbReference>
<dbReference type="Proteomes" id="UP000886198">
    <property type="component" value="Unassembled WGS sequence"/>
</dbReference>
<sequence>MEHAVRFEEITEETVLDAIRLSGTLLEGQERAVASNAVSIAQAHFAKNAWFRAIYAGDDMVGFIMLDFTPDPRMKDFKHASMWRFMIGGKYQKMGYGRDAILLLIEYLKAQGYEKLFTSCVVNEPSPLQFYLKLGFVDTGEWDDDEKILMRDL</sequence>
<reference evidence="2" key="1">
    <citation type="journal article" date="2020" name="mSystems">
        <title>Genome- and Community-Level Interaction Insights into Carbon Utilization and Element Cycling Functions of Hydrothermarchaeota in Hydrothermal Sediment.</title>
        <authorList>
            <person name="Zhou Z."/>
            <person name="Liu Y."/>
            <person name="Xu W."/>
            <person name="Pan J."/>
            <person name="Luo Z.H."/>
            <person name="Li M."/>
        </authorList>
    </citation>
    <scope>NUCLEOTIDE SEQUENCE [LARGE SCALE GENOMIC DNA]</scope>
    <source>
        <strain evidence="2">SpSt-1179</strain>
    </source>
</reference>
<dbReference type="InterPro" id="IPR000182">
    <property type="entry name" value="GNAT_dom"/>
</dbReference>
<accession>A0A7C1GQL1</accession>
<evidence type="ECO:0000259" key="1">
    <source>
        <dbReference type="PROSITE" id="PS51186"/>
    </source>
</evidence>
<dbReference type="Gene3D" id="3.40.630.30">
    <property type="match status" value="1"/>
</dbReference>
<dbReference type="PROSITE" id="PS51186">
    <property type="entry name" value="GNAT"/>
    <property type="match status" value="1"/>
</dbReference>
<proteinExistence type="predicted"/>
<dbReference type="Pfam" id="PF00583">
    <property type="entry name" value="Acetyltransf_1"/>
    <property type="match status" value="1"/>
</dbReference>
<dbReference type="InterPro" id="IPR016181">
    <property type="entry name" value="Acyl_CoA_acyltransferase"/>
</dbReference>
<dbReference type="SUPFAM" id="SSF55729">
    <property type="entry name" value="Acyl-CoA N-acyltransferases (Nat)"/>
    <property type="match status" value="1"/>
</dbReference>